<dbReference type="Pfam" id="PF00072">
    <property type="entry name" value="Response_reg"/>
    <property type="match status" value="1"/>
</dbReference>
<dbReference type="Gene3D" id="1.10.287.130">
    <property type="match status" value="1"/>
</dbReference>
<comment type="catalytic activity">
    <reaction evidence="1">
        <text>ATP + protein L-histidine = ADP + protein N-phospho-L-histidine.</text>
        <dbReference type="EC" id="2.7.13.3"/>
    </reaction>
</comment>
<evidence type="ECO:0000313" key="7">
    <source>
        <dbReference type="EMBL" id="MSS27611.1"/>
    </source>
</evidence>
<dbReference type="AlphaFoldDB" id="A0A6L5XL28"/>
<dbReference type="InterPro" id="IPR011006">
    <property type="entry name" value="CheY-like_superfamily"/>
</dbReference>
<dbReference type="InterPro" id="IPR005467">
    <property type="entry name" value="His_kinase_dom"/>
</dbReference>
<dbReference type="Proteomes" id="UP000477488">
    <property type="component" value="Unassembled WGS sequence"/>
</dbReference>
<dbReference type="PRINTS" id="PR00344">
    <property type="entry name" value="BCTRLSENSOR"/>
</dbReference>
<evidence type="ECO:0000256" key="4">
    <source>
        <dbReference type="PROSITE-ProRule" id="PRU00169"/>
    </source>
</evidence>
<keyword evidence="8" id="KW-1185">Reference proteome</keyword>
<dbReference type="PROSITE" id="PS50109">
    <property type="entry name" value="HIS_KIN"/>
    <property type="match status" value="1"/>
</dbReference>
<dbReference type="Pfam" id="PF00512">
    <property type="entry name" value="HisKA"/>
    <property type="match status" value="1"/>
</dbReference>
<protein>
    <recommendedName>
        <fullName evidence="2">histidine kinase</fullName>
        <ecNumber evidence="2">2.7.13.3</ecNumber>
    </recommendedName>
</protein>
<dbReference type="SUPFAM" id="SSF52172">
    <property type="entry name" value="CheY-like"/>
    <property type="match status" value="1"/>
</dbReference>
<dbReference type="SMART" id="SM00388">
    <property type="entry name" value="HisKA"/>
    <property type="match status" value="1"/>
</dbReference>
<dbReference type="SMART" id="SM00448">
    <property type="entry name" value="REC"/>
    <property type="match status" value="1"/>
</dbReference>
<dbReference type="InterPro" id="IPR003661">
    <property type="entry name" value="HisK_dim/P_dom"/>
</dbReference>
<organism evidence="7 8">
    <name type="scientific">Desulfovibrio porci</name>
    <dbReference type="NCBI Taxonomy" id="2605782"/>
    <lineage>
        <taxon>Bacteria</taxon>
        <taxon>Pseudomonadati</taxon>
        <taxon>Thermodesulfobacteriota</taxon>
        <taxon>Desulfovibrionia</taxon>
        <taxon>Desulfovibrionales</taxon>
        <taxon>Desulfovibrionaceae</taxon>
        <taxon>Desulfovibrio</taxon>
    </lineage>
</organism>
<dbReference type="InterPro" id="IPR036097">
    <property type="entry name" value="HisK_dim/P_sf"/>
</dbReference>
<dbReference type="InterPro" id="IPR004358">
    <property type="entry name" value="Sig_transdc_His_kin-like_C"/>
</dbReference>
<dbReference type="Gene3D" id="3.40.50.2300">
    <property type="match status" value="1"/>
</dbReference>
<dbReference type="InterPro" id="IPR036890">
    <property type="entry name" value="HATPase_C_sf"/>
</dbReference>
<evidence type="ECO:0000313" key="8">
    <source>
        <dbReference type="Proteomes" id="UP000477488"/>
    </source>
</evidence>
<dbReference type="GO" id="GO:0000155">
    <property type="term" value="F:phosphorelay sensor kinase activity"/>
    <property type="evidence" value="ECO:0007669"/>
    <property type="project" value="InterPro"/>
</dbReference>
<dbReference type="SMART" id="SM00387">
    <property type="entry name" value="HATPase_c"/>
    <property type="match status" value="1"/>
</dbReference>
<dbReference type="Pfam" id="PF02518">
    <property type="entry name" value="HATPase_c"/>
    <property type="match status" value="1"/>
</dbReference>
<evidence type="ECO:0000256" key="1">
    <source>
        <dbReference type="ARBA" id="ARBA00000085"/>
    </source>
</evidence>
<dbReference type="PROSITE" id="PS50110">
    <property type="entry name" value="RESPONSE_REGULATORY"/>
    <property type="match status" value="1"/>
</dbReference>
<gene>
    <name evidence="7" type="ORF">FYJ44_06010</name>
</gene>
<feature type="domain" description="Response regulatory" evidence="6">
    <location>
        <begin position="2"/>
        <end position="116"/>
    </location>
</feature>
<dbReference type="CDD" id="cd00082">
    <property type="entry name" value="HisKA"/>
    <property type="match status" value="1"/>
</dbReference>
<feature type="domain" description="Histidine kinase" evidence="5">
    <location>
        <begin position="143"/>
        <end position="383"/>
    </location>
</feature>
<dbReference type="Gene3D" id="3.30.565.10">
    <property type="entry name" value="Histidine kinase-like ATPase, C-terminal domain"/>
    <property type="match status" value="1"/>
</dbReference>
<dbReference type="PANTHER" id="PTHR43547:SF2">
    <property type="entry name" value="HYBRID SIGNAL TRANSDUCTION HISTIDINE KINASE C"/>
    <property type="match status" value="1"/>
</dbReference>
<dbReference type="InterPro" id="IPR003594">
    <property type="entry name" value="HATPase_dom"/>
</dbReference>
<evidence type="ECO:0000259" key="6">
    <source>
        <dbReference type="PROSITE" id="PS50110"/>
    </source>
</evidence>
<keyword evidence="3 4" id="KW-0597">Phosphoprotein</keyword>
<comment type="caution">
    <text evidence="7">The sequence shown here is derived from an EMBL/GenBank/DDBJ whole genome shotgun (WGS) entry which is preliminary data.</text>
</comment>
<dbReference type="SUPFAM" id="SSF55874">
    <property type="entry name" value="ATPase domain of HSP90 chaperone/DNA topoisomerase II/histidine kinase"/>
    <property type="match status" value="1"/>
</dbReference>
<sequence length="388" mass="41672">MRVLLVDDEAAFARPLAERLELRGMETGVALDAEAALVMLAEGEWDLVFLDVGLPGMDGVTLLKILRERYPDLDVVMLSGAADMGRAVQAMRRGARNWLSKPVSVDGVLAECAKARDRAQARRQAARLAEAARLRSLGRVAEGVAHEVNNPLNIMVQAAGLIKDSLDDPEAAVLPDLEELRTAVDTIRAQSLRVREITRKLLMVGHGLDGRVQPLDVPEILARVLELTRSRLDGAGVRCELDFPPETRAARPLGSALELQQICLHLVENALDAMPEGGLLRIAARVRREEGAGDAAQGGEERGWYELRVADSGHGIAPDVLPHIFEPFFSTRESCGSKGLSGRYAGLGLTVARSLAHGRGYELTAVNGADGGAVFTLLLPLGTDGISI</sequence>
<evidence type="ECO:0000256" key="3">
    <source>
        <dbReference type="ARBA" id="ARBA00022553"/>
    </source>
</evidence>
<accession>A0A6L5XL28</accession>
<evidence type="ECO:0000259" key="5">
    <source>
        <dbReference type="PROSITE" id="PS50109"/>
    </source>
</evidence>
<dbReference type="PANTHER" id="PTHR43547">
    <property type="entry name" value="TWO-COMPONENT HISTIDINE KINASE"/>
    <property type="match status" value="1"/>
</dbReference>
<dbReference type="EC" id="2.7.13.3" evidence="2"/>
<dbReference type="EMBL" id="VUMH01000004">
    <property type="protein sequence ID" value="MSS27611.1"/>
    <property type="molecule type" value="Genomic_DNA"/>
</dbReference>
<dbReference type="SUPFAM" id="SSF47384">
    <property type="entry name" value="Homodimeric domain of signal transducing histidine kinase"/>
    <property type="match status" value="1"/>
</dbReference>
<proteinExistence type="predicted"/>
<feature type="modified residue" description="4-aspartylphosphate" evidence="4">
    <location>
        <position position="51"/>
    </location>
</feature>
<evidence type="ECO:0000256" key="2">
    <source>
        <dbReference type="ARBA" id="ARBA00012438"/>
    </source>
</evidence>
<dbReference type="RefSeq" id="WP_154510100.1">
    <property type="nucleotide sequence ID" value="NZ_VUMH01000004.1"/>
</dbReference>
<reference evidence="7 8" key="1">
    <citation type="submission" date="2019-09" db="EMBL/GenBank/DDBJ databases">
        <title>In-depth cultivation of the pig gut microbiome towards novel bacterial diversity and tailored functional studies.</title>
        <authorList>
            <person name="Wylensek D."/>
            <person name="Hitch T.C.A."/>
            <person name="Clavel T."/>
        </authorList>
    </citation>
    <scope>NUCLEOTIDE SEQUENCE [LARGE SCALE GENOMIC DNA]</scope>
    <source>
        <strain evidence="7 8">PG-178-WT-4</strain>
    </source>
</reference>
<dbReference type="InterPro" id="IPR001789">
    <property type="entry name" value="Sig_transdc_resp-reg_receiver"/>
</dbReference>
<name>A0A6L5XL28_9BACT</name>